<evidence type="ECO:0000313" key="2">
    <source>
        <dbReference type="EMBL" id="CEH14445.1"/>
    </source>
</evidence>
<evidence type="ECO:0000313" key="3">
    <source>
        <dbReference type="Proteomes" id="UP000054845"/>
    </source>
</evidence>
<feature type="region of interest" description="Disordered" evidence="1">
    <location>
        <begin position="63"/>
        <end position="82"/>
    </location>
</feature>
<sequence>MTLVIATRSNASRIRDALWNELDALRLAAISNRQVHSRFFYLLALPAVRHLHHDSILTPRADDTFRTLPGSPRPEALSASGEETFDKKRELTIVHYRNKSKCKLTNAARSPPVK</sequence>
<reference evidence="2 3" key="1">
    <citation type="submission" date="2014-09" db="EMBL/GenBank/DDBJ databases">
        <authorList>
            <person name="Magalhaes I.L.F."/>
            <person name="Oliveira U."/>
            <person name="Santos F.R."/>
            <person name="Vidigal T.H.D.A."/>
            <person name="Brescovit A.D."/>
            <person name="Santos A.J."/>
        </authorList>
    </citation>
    <scope>NUCLEOTIDE SEQUENCE [LARGE SCALE GENOMIC DNA]</scope>
</reference>
<evidence type="ECO:0000256" key="1">
    <source>
        <dbReference type="SAM" id="MobiDB-lite"/>
    </source>
</evidence>
<keyword evidence="3" id="KW-1185">Reference proteome</keyword>
<organism evidence="2 3">
    <name type="scientific">Ceraceosorus bombacis</name>
    <dbReference type="NCBI Taxonomy" id="401625"/>
    <lineage>
        <taxon>Eukaryota</taxon>
        <taxon>Fungi</taxon>
        <taxon>Dikarya</taxon>
        <taxon>Basidiomycota</taxon>
        <taxon>Ustilaginomycotina</taxon>
        <taxon>Exobasidiomycetes</taxon>
        <taxon>Ceraceosorales</taxon>
        <taxon>Ceraceosoraceae</taxon>
        <taxon>Ceraceosorus</taxon>
    </lineage>
</organism>
<dbReference type="EMBL" id="CCYA01000243">
    <property type="protein sequence ID" value="CEH14445.1"/>
    <property type="molecule type" value="Genomic_DNA"/>
</dbReference>
<name>A0A0P1BFK6_9BASI</name>
<dbReference type="AlphaFoldDB" id="A0A0P1BFK6"/>
<protein>
    <submittedName>
        <fullName evidence="2">Uncharacterized protein</fullName>
    </submittedName>
</protein>
<proteinExistence type="predicted"/>
<dbReference type="Proteomes" id="UP000054845">
    <property type="component" value="Unassembled WGS sequence"/>
</dbReference>
<accession>A0A0P1BFK6</accession>